<comment type="caution">
    <text evidence="1">The sequence shown here is derived from an EMBL/GenBank/DDBJ whole genome shotgun (WGS) entry which is preliminary data.</text>
</comment>
<dbReference type="Gene3D" id="3.10.180.10">
    <property type="entry name" value="2,3-Dihydroxybiphenyl 1,2-Dioxygenase, domain 1"/>
    <property type="match status" value="1"/>
</dbReference>
<evidence type="ECO:0000313" key="2">
    <source>
        <dbReference type="Proteomes" id="UP000249590"/>
    </source>
</evidence>
<protein>
    <submittedName>
        <fullName evidence="1">Glyoxalase</fullName>
    </submittedName>
</protein>
<organism evidence="1 2">
    <name type="scientific">Acuticoccus sediminis</name>
    <dbReference type="NCBI Taxonomy" id="2184697"/>
    <lineage>
        <taxon>Bacteria</taxon>
        <taxon>Pseudomonadati</taxon>
        <taxon>Pseudomonadota</taxon>
        <taxon>Alphaproteobacteria</taxon>
        <taxon>Hyphomicrobiales</taxon>
        <taxon>Amorphaceae</taxon>
        <taxon>Acuticoccus</taxon>
    </lineage>
</organism>
<proteinExistence type="predicted"/>
<dbReference type="InterPro" id="IPR029068">
    <property type="entry name" value="Glyas_Bleomycin-R_OHBP_Dase"/>
</dbReference>
<name>A0A8B2NYA0_9HYPH</name>
<dbReference type="SUPFAM" id="SSF54593">
    <property type="entry name" value="Glyoxalase/Bleomycin resistance protein/Dihydroxybiphenyl dioxygenase"/>
    <property type="match status" value="1"/>
</dbReference>
<gene>
    <name evidence="1" type="ORF">DLJ53_09105</name>
</gene>
<accession>A0A8B2NYA0</accession>
<dbReference type="OrthoDB" id="9793039at2"/>
<evidence type="ECO:0000313" key="1">
    <source>
        <dbReference type="EMBL" id="RAI01570.1"/>
    </source>
</evidence>
<dbReference type="AlphaFoldDB" id="A0A8B2NYA0"/>
<dbReference type="Proteomes" id="UP000249590">
    <property type="component" value="Unassembled WGS sequence"/>
</dbReference>
<sequence>MILKTYTRILTTDLDATLPLVRALHGIEPHLHAKFADWTLVGIGDVLIVAGTEESLAPISGSLGPWIVEDLTEVRATLADSGAEIVRDIEDVPTGRMMYARNPNGVLVEYVEWNADLLERYIWAPLRDGIPASQVR</sequence>
<keyword evidence="2" id="KW-1185">Reference proteome</keyword>
<dbReference type="EMBL" id="QHHQ01000002">
    <property type="protein sequence ID" value="RAI01570.1"/>
    <property type="molecule type" value="Genomic_DNA"/>
</dbReference>
<reference evidence="1 2" key="1">
    <citation type="submission" date="2018-05" db="EMBL/GenBank/DDBJ databases">
        <title>Acuticoccus sediminis sp. nov., isolated from deep-sea sediment of Indian Ocean.</title>
        <authorList>
            <person name="Liu X."/>
            <person name="Lai Q."/>
            <person name="Du Y."/>
            <person name="Sun F."/>
            <person name="Zhang X."/>
            <person name="Wang S."/>
            <person name="Shao Z."/>
        </authorList>
    </citation>
    <scope>NUCLEOTIDE SEQUENCE [LARGE SCALE GENOMIC DNA]</scope>
    <source>
        <strain evidence="1 2">PTG4-2</strain>
    </source>
</reference>
<dbReference type="RefSeq" id="WP_111344506.1">
    <property type="nucleotide sequence ID" value="NZ_QHHQ01000002.1"/>
</dbReference>